<evidence type="ECO:0000313" key="2">
    <source>
        <dbReference type="Proteomes" id="UP000027446"/>
    </source>
</evidence>
<reference evidence="1 2" key="1">
    <citation type="journal article" date="2014" name="Antonie Van Leeuwenhoek">
        <title>Hyphomonas beringensis sp. nov. and Hyphomonas chukchiensis sp. nov., isolated from surface seawater of the Bering Sea and Chukchi Sea.</title>
        <authorList>
            <person name="Li C."/>
            <person name="Lai Q."/>
            <person name="Li G."/>
            <person name="Dong C."/>
            <person name="Wang J."/>
            <person name="Liao Y."/>
            <person name="Shao Z."/>
        </authorList>
    </citation>
    <scope>NUCLEOTIDE SEQUENCE [LARGE SCALE GENOMIC DNA]</scope>
    <source>
        <strain evidence="1 2">MHS-3</strain>
    </source>
</reference>
<dbReference type="InterPro" id="IPR029069">
    <property type="entry name" value="HotDog_dom_sf"/>
</dbReference>
<dbReference type="SUPFAM" id="SSF54637">
    <property type="entry name" value="Thioesterase/thiol ester dehydrase-isomerase"/>
    <property type="match status" value="1"/>
</dbReference>
<dbReference type="PANTHER" id="PTHR43664">
    <property type="entry name" value="MONOAMINE OXIDASE-RELATED"/>
    <property type="match status" value="1"/>
</dbReference>
<dbReference type="Proteomes" id="UP000027446">
    <property type="component" value="Unassembled WGS sequence"/>
</dbReference>
<dbReference type="PANTHER" id="PTHR43664:SF1">
    <property type="entry name" value="BETA-METHYLMALYL-COA DEHYDRATASE"/>
    <property type="match status" value="1"/>
</dbReference>
<evidence type="ECO:0000313" key="1">
    <source>
        <dbReference type="EMBL" id="KCZ86054.1"/>
    </source>
</evidence>
<name>A0A069E7V1_9PROT</name>
<dbReference type="eggNOG" id="COG2030">
    <property type="taxonomic scope" value="Bacteria"/>
</dbReference>
<organism evidence="1 2">
    <name type="scientific">Hyphomonas adhaerens MHS-3</name>
    <dbReference type="NCBI Taxonomy" id="1280949"/>
    <lineage>
        <taxon>Bacteria</taxon>
        <taxon>Pseudomonadati</taxon>
        <taxon>Pseudomonadota</taxon>
        <taxon>Alphaproteobacteria</taxon>
        <taxon>Hyphomonadales</taxon>
        <taxon>Hyphomonadaceae</taxon>
        <taxon>Hyphomonas</taxon>
    </lineage>
</organism>
<dbReference type="CDD" id="cd03451">
    <property type="entry name" value="FkbR2"/>
    <property type="match status" value="1"/>
</dbReference>
<dbReference type="Gene3D" id="3.10.129.10">
    <property type="entry name" value="Hotdog Thioesterase"/>
    <property type="match status" value="1"/>
</dbReference>
<dbReference type="GO" id="GO:0016829">
    <property type="term" value="F:lyase activity"/>
    <property type="evidence" value="ECO:0007669"/>
    <property type="project" value="InterPro"/>
</dbReference>
<sequence>MGPLTRLTSGNNFFEHFEVGQTLRHARGKTVTNLENVNITNMVMNTAQGHFNEDFMTRLGGETRKNAPGARSSHVISYGGVNFSIVLGLSSQDTIENALAETGLDKISLKHPIFHGDTIYAYSRVLEKYDSNREDAGFIVFQHWGVNQNDKIIAELQRTALIKRQSHWGNR</sequence>
<dbReference type="AlphaFoldDB" id="A0A069E7V1"/>
<dbReference type="STRING" id="1280949.HAD_10215"/>
<dbReference type="InterPro" id="IPR052342">
    <property type="entry name" value="MCH/BMMD"/>
</dbReference>
<dbReference type="EMBL" id="ARYH01000001">
    <property type="protein sequence ID" value="KCZ86054.1"/>
    <property type="molecule type" value="Genomic_DNA"/>
</dbReference>
<evidence type="ECO:0008006" key="3">
    <source>
        <dbReference type="Google" id="ProtNLM"/>
    </source>
</evidence>
<comment type="caution">
    <text evidence="1">The sequence shown here is derived from an EMBL/GenBank/DDBJ whole genome shotgun (WGS) entry which is preliminary data.</text>
</comment>
<accession>A0A069E7V1</accession>
<gene>
    <name evidence="1" type="ORF">HAD_10215</name>
</gene>
<protein>
    <recommendedName>
        <fullName evidence="3">Acyl dehydratase</fullName>
    </recommendedName>
</protein>
<dbReference type="OrthoDB" id="9796589at2"/>
<dbReference type="PATRIC" id="fig|1280949.3.peg.2090"/>
<dbReference type="Pfam" id="PF19315">
    <property type="entry name" value="MC_hydratase"/>
    <property type="match status" value="1"/>
</dbReference>
<proteinExistence type="predicted"/>
<dbReference type="InterPro" id="IPR048274">
    <property type="entry name" value="MC_hydratase"/>
</dbReference>
<keyword evidence="2" id="KW-1185">Reference proteome</keyword>